<dbReference type="AlphaFoldDB" id="A0A2P2KQC4"/>
<accession>A0A2P2KQC4</accession>
<protein>
    <submittedName>
        <fullName evidence="1">Uncharacterized protein</fullName>
    </submittedName>
</protein>
<sequence>MESITPKFKTLEEITKTQMRSQLETQNKKRYLQNFGGSVRGKKRCRRIMVEKNLFFFSILGWKRKGEAIYWGRNKCLALWEN</sequence>
<dbReference type="EMBL" id="GGEC01027422">
    <property type="protein sequence ID" value="MBX07906.1"/>
    <property type="molecule type" value="Transcribed_RNA"/>
</dbReference>
<name>A0A2P2KQC4_RHIMU</name>
<evidence type="ECO:0000313" key="1">
    <source>
        <dbReference type="EMBL" id="MBX07906.1"/>
    </source>
</evidence>
<organism evidence="1">
    <name type="scientific">Rhizophora mucronata</name>
    <name type="common">Asiatic mangrove</name>
    <dbReference type="NCBI Taxonomy" id="61149"/>
    <lineage>
        <taxon>Eukaryota</taxon>
        <taxon>Viridiplantae</taxon>
        <taxon>Streptophyta</taxon>
        <taxon>Embryophyta</taxon>
        <taxon>Tracheophyta</taxon>
        <taxon>Spermatophyta</taxon>
        <taxon>Magnoliopsida</taxon>
        <taxon>eudicotyledons</taxon>
        <taxon>Gunneridae</taxon>
        <taxon>Pentapetalae</taxon>
        <taxon>rosids</taxon>
        <taxon>fabids</taxon>
        <taxon>Malpighiales</taxon>
        <taxon>Rhizophoraceae</taxon>
        <taxon>Rhizophora</taxon>
    </lineage>
</organism>
<proteinExistence type="predicted"/>
<reference evidence="1" key="1">
    <citation type="submission" date="2018-02" db="EMBL/GenBank/DDBJ databases">
        <title>Rhizophora mucronata_Transcriptome.</title>
        <authorList>
            <person name="Meera S.P."/>
            <person name="Sreeshan A."/>
            <person name="Augustine A."/>
        </authorList>
    </citation>
    <scope>NUCLEOTIDE SEQUENCE</scope>
    <source>
        <tissue evidence="1">Leaf</tissue>
    </source>
</reference>